<evidence type="ECO:0008006" key="3">
    <source>
        <dbReference type="Google" id="ProtNLM"/>
    </source>
</evidence>
<proteinExistence type="predicted"/>
<keyword evidence="1" id="KW-0472">Membrane</keyword>
<evidence type="ECO:0000313" key="2">
    <source>
        <dbReference type="EMBL" id="GAF79351.1"/>
    </source>
</evidence>
<protein>
    <recommendedName>
        <fullName evidence="3">AB hydrolase-1 domain-containing protein</fullName>
    </recommendedName>
</protein>
<dbReference type="AlphaFoldDB" id="X0SW29"/>
<feature type="transmembrane region" description="Helical" evidence="1">
    <location>
        <begin position="442"/>
        <end position="459"/>
    </location>
</feature>
<dbReference type="InterPro" id="IPR029058">
    <property type="entry name" value="AB_hydrolase_fold"/>
</dbReference>
<keyword evidence="1" id="KW-1133">Transmembrane helix</keyword>
<feature type="transmembrane region" description="Helical" evidence="1">
    <location>
        <begin position="369"/>
        <end position="394"/>
    </location>
</feature>
<feature type="non-terminal residue" evidence="2">
    <location>
        <position position="521"/>
    </location>
</feature>
<organism evidence="2">
    <name type="scientific">marine sediment metagenome</name>
    <dbReference type="NCBI Taxonomy" id="412755"/>
    <lineage>
        <taxon>unclassified sequences</taxon>
        <taxon>metagenomes</taxon>
        <taxon>ecological metagenomes</taxon>
    </lineage>
</organism>
<accession>X0SW29</accession>
<dbReference type="SUPFAM" id="SSF53474">
    <property type="entry name" value="alpha/beta-Hydrolases"/>
    <property type="match status" value="1"/>
</dbReference>
<dbReference type="EMBL" id="BARS01001985">
    <property type="protein sequence ID" value="GAF79351.1"/>
    <property type="molecule type" value="Genomic_DNA"/>
</dbReference>
<gene>
    <name evidence="2" type="ORF">S01H1_03679</name>
</gene>
<name>X0SW29_9ZZZZ</name>
<reference evidence="2" key="1">
    <citation type="journal article" date="2014" name="Front. Microbiol.">
        <title>High frequency of phylogenetically diverse reductive dehalogenase-homologous genes in deep subseafloor sedimentary metagenomes.</title>
        <authorList>
            <person name="Kawai M."/>
            <person name="Futagami T."/>
            <person name="Toyoda A."/>
            <person name="Takaki Y."/>
            <person name="Nishi S."/>
            <person name="Hori S."/>
            <person name="Arai W."/>
            <person name="Tsubouchi T."/>
            <person name="Morono Y."/>
            <person name="Uchiyama I."/>
            <person name="Ito T."/>
            <person name="Fujiyama A."/>
            <person name="Inagaki F."/>
            <person name="Takami H."/>
        </authorList>
    </citation>
    <scope>NUCLEOTIDE SEQUENCE</scope>
    <source>
        <strain evidence="2">Expedition CK06-06</strain>
    </source>
</reference>
<evidence type="ECO:0000256" key="1">
    <source>
        <dbReference type="SAM" id="Phobius"/>
    </source>
</evidence>
<keyword evidence="1" id="KW-0812">Transmembrane</keyword>
<feature type="non-terminal residue" evidence="2">
    <location>
        <position position="1"/>
    </location>
</feature>
<feature type="transmembrane region" description="Helical" evidence="1">
    <location>
        <begin position="414"/>
        <end position="435"/>
    </location>
</feature>
<comment type="caution">
    <text evidence="2">The sequence shown here is derived from an EMBL/GenBank/DDBJ whole genome shotgun (WGS) entry which is preliminary data.</text>
</comment>
<feature type="transmembrane region" description="Helical" evidence="1">
    <location>
        <begin position="331"/>
        <end position="348"/>
    </location>
</feature>
<feature type="transmembrane region" description="Helical" evidence="1">
    <location>
        <begin position="301"/>
        <end position="319"/>
    </location>
</feature>
<dbReference type="Gene3D" id="3.40.50.1820">
    <property type="entry name" value="alpha/beta hydrolase"/>
    <property type="match status" value="1"/>
</dbReference>
<sequence length="521" mass="57974">GKLWPQESESAYESLLPADAGCRGEKIGSLWIEIKGEDNSRIPVLALQGHPALSHRIMHDLLDPLADYSRICFVEFPGSSRNPAQQQENAADALLQSFVGVKKHLKTEHLHLVCHLESCSLCLNLAAAHPQAISSLILIDPDLESRHRWKELEKEGTPTYGRSPSPVEREDFLNFLFKNYWYVPLEDFHVHGLSKVLAPDFSYTLFTDGAHSLALSYAKLSRIKRPCLIVTSQDGQNDFQEDAQYLKAAMPGAVTLPLQIGGNWAAWISTVLQGKLLSFINSNGSLQKIRNKTQTASGQPLGFMLLLFTLITCGLSYLLHQIPYSPEYMRSAVPPLLGAVLPLLWLLFPRKIKAGAFLRFRAFEAGTVFLPLLVGLILGLSYGSLLHFAGAALYLPQQVPAFLLSPLPGSEGRVFYFVSLLFLATFVFGFVENLLNMRRSAWQVIVPLLFFLLIPPSYPDILWKIPIGLIAALCFRKKLSTFTVLFLLVGFFLASELPSRPPGFLVPLLTTELAGLFRFLP</sequence>